<feature type="domain" description="DUF4136" evidence="1">
    <location>
        <begin position="28"/>
        <end position="181"/>
    </location>
</feature>
<evidence type="ECO:0000313" key="3">
    <source>
        <dbReference type="Proteomes" id="UP001248581"/>
    </source>
</evidence>
<organism evidence="2 3">
    <name type="scientific">Thalassotalea nanhaiensis</name>
    <dbReference type="NCBI Taxonomy" id="3065648"/>
    <lineage>
        <taxon>Bacteria</taxon>
        <taxon>Pseudomonadati</taxon>
        <taxon>Pseudomonadota</taxon>
        <taxon>Gammaproteobacteria</taxon>
        <taxon>Alteromonadales</taxon>
        <taxon>Colwelliaceae</taxon>
        <taxon>Thalassotalea</taxon>
    </lineage>
</organism>
<dbReference type="EMBL" id="CP134146">
    <property type="protein sequence ID" value="WNC69273.1"/>
    <property type="molecule type" value="Genomic_DNA"/>
</dbReference>
<sequence>MPIIKKIIFIIALFIPALFITGCSTSPDTSFNNEFNFANVKTYSLFPRESKFTELQEMSDFQRNRIELAVEQQMELQQFSYTHFEQADVIISYFLVGNSLRELQKYNKGVKACLGCSQNEQAALNKDIRTSMLVLDVLDSEKKRSIFRGYTKVDLDPKNTSEENQQETIEAVQLILSQFPPSPKK</sequence>
<keyword evidence="3" id="KW-1185">Reference proteome</keyword>
<reference evidence="3" key="1">
    <citation type="submission" date="2023-09" db="EMBL/GenBank/DDBJ databases">
        <authorList>
            <person name="Li S."/>
            <person name="Li X."/>
            <person name="Zhang C."/>
            <person name="Zhao Z."/>
        </authorList>
    </citation>
    <scope>NUCLEOTIDE SEQUENCE [LARGE SCALE GENOMIC DNA]</scope>
    <source>
        <strain evidence="3">SQ345</strain>
    </source>
</reference>
<dbReference type="Proteomes" id="UP001248581">
    <property type="component" value="Chromosome"/>
</dbReference>
<dbReference type="Gene3D" id="3.30.160.670">
    <property type="match status" value="1"/>
</dbReference>
<gene>
    <name evidence="2" type="ORF">RI845_03750</name>
</gene>
<dbReference type="InterPro" id="IPR025411">
    <property type="entry name" value="DUF4136"/>
</dbReference>
<evidence type="ECO:0000313" key="2">
    <source>
        <dbReference type="EMBL" id="WNC69273.1"/>
    </source>
</evidence>
<proteinExistence type="predicted"/>
<name>A0ABY9TKA2_9GAMM</name>
<dbReference type="RefSeq" id="WP_348388417.1">
    <property type="nucleotide sequence ID" value="NZ_CP134146.1"/>
</dbReference>
<evidence type="ECO:0000259" key="1">
    <source>
        <dbReference type="Pfam" id="PF13590"/>
    </source>
</evidence>
<dbReference type="PROSITE" id="PS51257">
    <property type="entry name" value="PROKAR_LIPOPROTEIN"/>
    <property type="match status" value="1"/>
</dbReference>
<protein>
    <submittedName>
        <fullName evidence="2">DUF4136 domain-containing protein</fullName>
    </submittedName>
</protein>
<dbReference type="Pfam" id="PF13590">
    <property type="entry name" value="DUF4136"/>
    <property type="match status" value="1"/>
</dbReference>
<accession>A0ABY9TKA2</accession>